<evidence type="ECO:0000313" key="3">
    <source>
        <dbReference type="Proteomes" id="UP000199288"/>
    </source>
</evidence>
<name>A0A1H4D8J7_9ACTO</name>
<protein>
    <submittedName>
        <fullName evidence="2">Uncharacterized protein</fullName>
    </submittedName>
</protein>
<evidence type="ECO:0000313" key="2">
    <source>
        <dbReference type="EMBL" id="SEA69034.1"/>
    </source>
</evidence>
<dbReference type="OrthoDB" id="9842227at2"/>
<sequence>MDGARADRIEAALRITGIAIIVLGWLLSVFGANVDSMLAGHAQGNNPMGASALSSIYSILGPVLNTVNGVVLVAASLVIRALKPSS</sequence>
<accession>A0A1H4D8J7</accession>
<keyword evidence="1" id="KW-1133">Transmembrane helix</keyword>
<feature type="transmembrane region" description="Helical" evidence="1">
    <location>
        <begin position="12"/>
        <end position="34"/>
    </location>
</feature>
<dbReference type="Proteomes" id="UP000199288">
    <property type="component" value="Unassembled WGS sequence"/>
</dbReference>
<organism evidence="2 3">
    <name type="scientific">Bowdeniella nasicola</name>
    <dbReference type="NCBI Taxonomy" id="208480"/>
    <lineage>
        <taxon>Bacteria</taxon>
        <taxon>Bacillati</taxon>
        <taxon>Actinomycetota</taxon>
        <taxon>Actinomycetes</taxon>
        <taxon>Actinomycetales</taxon>
        <taxon>Actinomycetaceae</taxon>
        <taxon>Bowdeniella</taxon>
    </lineage>
</organism>
<keyword evidence="3" id="KW-1185">Reference proteome</keyword>
<proteinExistence type="predicted"/>
<reference evidence="3" key="1">
    <citation type="submission" date="2016-10" db="EMBL/GenBank/DDBJ databases">
        <authorList>
            <person name="Varghese N."/>
            <person name="Submissions S."/>
        </authorList>
    </citation>
    <scope>NUCLEOTIDE SEQUENCE [LARGE SCALE GENOMIC DNA]</scope>
    <source>
        <strain evidence="3">KPR-1</strain>
    </source>
</reference>
<evidence type="ECO:0000256" key="1">
    <source>
        <dbReference type="SAM" id="Phobius"/>
    </source>
</evidence>
<gene>
    <name evidence="2" type="ORF">SAMN02910418_02184</name>
</gene>
<dbReference type="EMBL" id="FNQV01000015">
    <property type="protein sequence ID" value="SEA69034.1"/>
    <property type="molecule type" value="Genomic_DNA"/>
</dbReference>
<keyword evidence="1" id="KW-0472">Membrane</keyword>
<dbReference type="AlphaFoldDB" id="A0A1H4D8J7"/>
<dbReference type="RefSeq" id="WP_092565810.1">
    <property type="nucleotide sequence ID" value="NZ_FNQV01000015.1"/>
</dbReference>
<feature type="transmembrane region" description="Helical" evidence="1">
    <location>
        <begin position="54"/>
        <end position="79"/>
    </location>
</feature>
<keyword evidence="1" id="KW-0812">Transmembrane</keyword>